<dbReference type="STRING" id="4155.A0A022R2A9"/>
<feature type="region of interest" description="Disordered" evidence="3">
    <location>
        <begin position="643"/>
        <end position="686"/>
    </location>
</feature>
<gene>
    <name evidence="5" type="ORF">MIMGU_mgv1a000974mg</name>
</gene>
<keyword evidence="6" id="KW-1185">Reference proteome</keyword>
<dbReference type="Pfam" id="PF00443">
    <property type="entry name" value="UCH"/>
    <property type="match status" value="1"/>
</dbReference>
<dbReference type="PROSITE" id="PS00028">
    <property type="entry name" value="ZINC_FINGER_C2H2_1"/>
    <property type="match status" value="1"/>
</dbReference>
<proteinExistence type="inferred from homology"/>
<evidence type="ECO:0000259" key="4">
    <source>
        <dbReference type="PROSITE" id="PS50235"/>
    </source>
</evidence>
<protein>
    <recommendedName>
        <fullName evidence="2">Ubiquitin carboxyl-terminal hydrolase</fullName>
        <ecNumber evidence="2">3.4.19.12</ecNumber>
    </recommendedName>
</protein>
<feature type="compositionally biased region" description="Basic and acidic residues" evidence="3">
    <location>
        <begin position="673"/>
        <end position="683"/>
    </location>
</feature>
<dbReference type="GO" id="GO:0005634">
    <property type="term" value="C:nucleus"/>
    <property type="evidence" value="ECO:0000318"/>
    <property type="project" value="GO_Central"/>
</dbReference>
<dbReference type="PANTHER" id="PTHR24006:SF663">
    <property type="entry name" value="UBIQUITIN CARBOXYL-TERMINAL HYDROLASE 23"/>
    <property type="match status" value="1"/>
</dbReference>
<dbReference type="EC" id="3.4.19.12" evidence="2"/>
<comment type="catalytic activity">
    <reaction evidence="2">
        <text>Thiol-dependent hydrolysis of ester, thioester, amide, peptide and isopeptide bonds formed by the C-terminal Gly of ubiquitin (a 76-residue protein attached to proteins as an intracellular targeting signal).</text>
        <dbReference type="EC" id="3.4.19.12"/>
    </reaction>
</comment>
<feature type="region of interest" description="Disordered" evidence="3">
    <location>
        <begin position="571"/>
        <end position="610"/>
    </location>
</feature>
<dbReference type="FunFam" id="3.90.70.10:FF:000078">
    <property type="entry name" value="Ubiquitin carboxyl-terminal hydrolase 23"/>
    <property type="match status" value="1"/>
</dbReference>
<organism evidence="5 6">
    <name type="scientific">Erythranthe guttata</name>
    <name type="common">Yellow monkey flower</name>
    <name type="synonym">Mimulus guttatus</name>
    <dbReference type="NCBI Taxonomy" id="4155"/>
    <lineage>
        <taxon>Eukaryota</taxon>
        <taxon>Viridiplantae</taxon>
        <taxon>Streptophyta</taxon>
        <taxon>Embryophyta</taxon>
        <taxon>Tracheophyta</taxon>
        <taxon>Spermatophyta</taxon>
        <taxon>Magnoliopsida</taxon>
        <taxon>eudicotyledons</taxon>
        <taxon>Gunneridae</taxon>
        <taxon>Pentapetalae</taxon>
        <taxon>asterids</taxon>
        <taxon>lamiids</taxon>
        <taxon>Lamiales</taxon>
        <taxon>Phrymaceae</taxon>
        <taxon>Erythranthe</taxon>
    </lineage>
</organism>
<comment type="function">
    <text evidence="2">Recognizes and hydrolyzes the peptide bond at the C-terminal Gly of ubiquitin. Involved in the processing of poly-ubiquitin precursors as well as that of ubiquitinated proteins.</text>
</comment>
<accession>A0A022R2A9</accession>
<dbReference type="Gene3D" id="3.90.70.10">
    <property type="entry name" value="Cysteine proteinases"/>
    <property type="match status" value="1"/>
</dbReference>
<feature type="compositionally biased region" description="Basic residues" evidence="3">
    <location>
        <begin position="716"/>
        <end position="727"/>
    </location>
</feature>
<comment type="similarity">
    <text evidence="1 2">Belongs to the peptidase C19 family.</text>
</comment>
<dbReference type="InterPro" id="IPR038765">
    <property type="entry name" value="Papain-like_cys_pep_sf"/>
</dbReference>
<feature type="compositionally biased region" description="Polar residues" evidence="3">
    <location>
        <begin position="742"/>
        <end position="758"/>
    </location>
</feature>
<evidence type="ECO:0000256" key="2">
    <source>
        <dbReference type="RuleBase" id="RU366025"/>
    </source>
</evidence>
<dbReference type="InterPro" id="IPR001394">
    <property type="entry name" value="Peptidase_C19_UCH"/>
</dbReference>
<dbReference type="GO" id="GO:0031647">
    <property type="term" value="P:regulation of protein stability"/>
    <property type="evidence" value="ECO:0000318"/>
    <property type="project" value="GO_Central"/>
</dbReference>
<feature type="compositionally biased region" description="Polar residues" evidence="3">
    <location>
        <begin position="644"/>
        <end position="665"/>
    </location>
</feature>
<dbReference type="InterPro" id="IPR028889">
    <property type="entry name" value="USP"/>
</dbReference>
<evidence type="ECO:0000313" key="6">
    <source>
        <dbReference type="Proteomes" id="UP000030748"/>
    </source>
</evidence>
<dbReference type="AlphaFoldDB" id="A0A022R2A9"/>
<dbReference type="SUPFAM" id="SSF54001">
    <property type="entry name" value="Cysteine proteinases"/>
    <property type="match status" value="1"/>
</dbReference>
<dbReference type="InterPro" id="IPR050164">
    <property type="entry name" value="Peptidase_C19"/>
</dbReference>
<feature type="region of interest" description="Disordered" evidence="3">
    <location>
        <begin position="813"/>
        <end position="833"/>
    </location>
</feature>
<evidence type="ECO:0000313" key="5">
    <source>
        <dbReference type="EMBL" id="EYU34351.1"/>
    </source>
</evidence>
<keyword evidence="2" id="KW-0645">Protease</keyword>
<feature type="region of interest" description="Disordered" evidence="3">
    <location>
        <begin position="715"/>
        <end position="765"/>
    </location>
</feature>
<dbReference type="GO" id="GO:0016579">
    <property type="term" value="P:protein deubiquitination"/>
    <property type="evidence" value="ECO:0007669"/>
    <property type="project" value="InterPro"/>
</dbReference>
<name>A0A022R2A9_ERYGU</name>
<dbReference type="PANTHER" id="PTHR24006">
    <property type="entry name" value="UBIQUITIN CARBOXYL-TERMINAL HYDROLASE"/>
    <property type="match status" value="1"/>
</dbReference>
<evidence type="ECO:0000256" key="1">
    <source>
        <dbReference type="ARBA" id="ARBA00009085"/>
    </source>
</evidence>
<feature type="region of interest" description="Disordered" evidence="3">
    <location>
        <begin position="71"/>
        <end position="91"/>
    </location>
</feature>
<dbReference type="GO" id="GO:0005829">
    <property type="term" value="C:cytosol"/>
    <property type="evidence" value="ECO:0000318"/>
    <property type="project" value="GO_Central"/>
</dbReference>
<feature type="domain" description="USP" evidence="4">
    <location>
        <begin position="114"/>
        <end position="418"/>
    </location>
</feature>
<keyword evidence="2" id="KW-0788">Thiol protease</keyword>
<keyword evidence="2" id="KW-0378">Hydrolase</keyword>
<feature type="region of interest" description="Disordered" evidence="3">
    <location>
        <begin position="507"/>
        <end position="536"/>
    </location>
</feature>
<evidence type="ECO:0000256" key="3">
    <source>
        <dbReference type="SAM" id="MobiDB-lite"/>
    </source>
</evidence>
<dbReference type="InterPro" id="IPR013087">
    <property type="entry name" value="Znf_C2H2_type"/>
</dbReference>
<dbReference type="PROSITE" id="PS50235">
    <property type="entry name" value="USP_3"/>
    <property type="match status" value="1"/>
</dbReference>
<dbReference type="eggNOG" id="KOG1865">
    <property type="taxonomic scope" value="Eukaryota"/>
</dbReference>
<dbReference type="InterPro" id="IPR018200">
    <property type="entry name" value="USP_CS"/>
</dbReference>
<dbReference type="PROSITE" id="PS00973">
    <property type="entry name" value="USP_2"/>
    <property type="match status" value="1"/>
</dbReference>
<dbReference type="EMBL" id="KI630707">
    <property type="protein sequence ID" value="EYU34351.1"/>
    <property type="molecule type" value="Genomic_DNA"/>
</dbReference>
<dbReference type="GO" id="GO:0006508">
    <property type="term" value="P:proteolysis"/>
    <property type="evidence" value="ECO:0007669"/>
    <property type="project" value="UniProtKB-KW"/>
</dbReference>
<keyword evidence="2" id="KW-0833">Ubl conjugation pathway</keyword>
<dbReference type="GO" id="GO:0004843">
    <property type="term" value="F:cysteine-type deubiquitinase activity"/>
    <property type="evidence" value="ECO:0000318"/>
    <property type="project" value="GO_Central"/>
</dbReference>
<feature type="compositionally biased region" description="Polar residues" evidence="3">
    <location>
        <begin position="598"/>
        <end position="607"/>
    </location>
</feature>
<dbReference type="PROSITE" id="PS00972">
    <property type="entry name" value="USP_1"/>
    <property type="match status" value="1"/>
</dbReference>
<reference evidence="5 6" key="1">
    <citation type="journal article" date="2013" name="Proc. Natl. Acad. Sci. U.S.A.">
        <title>Fine-scale variation in meiotic recombination in Mimulus inferred from population shotgun sequencing.</title>
        <authorList>
            <person name="Hellsten U."/>
            <person name="Wright K.M."/>
            <person name="Jenkins J."/>
            <person name="Shu S."/>
            <person name="Yuan Y."/>
            <person name="Wessler S.R."/>
            <person name="Schmutz J."/>
            <person name="Willis J.H."/>
            <person name="Rokhsar D.S."/>
        </authorList>
    </citation>
    <scope>NUCLEOTIDE SEQUENCE [LARGE SCALE GENOMIC DNA]</scope>
    <source>
        <strain evidence="6">cv. DUN x IM62</strain>
    </source>
</reference>
<sequence>MEERFVVFCQTNAPPPPPPPPLRDCFRFIYLMGEAAPPEPTLHYRRIDYQPQKRPFNGFANNKGFKLVCLNPNPNPEPHKPSGSGNKCDKSSELTDIGLDPELNLEITFRRIGAGLRNLGNTCFLNSVVQCLTYTEPLAAYLQSGKHQNNCRTAGFCALCAIQKHVSRALQSTGRILEPKDLVSNLRCISRNFRNARQEDAHEYMVNLLESMHKCCLPSGVPTESDNAYDKSLVHKIFGGRLRSQVKCMQCSFCSNKFEPFLDLSLEIAKADSVHKALAHFTSKEQLDGGAKEYQCQQCKQKVKALKQLTVHKAPHVLAVHLKRFSAHSPGQKIDKKIAFGPTLDLKPFVTGTHDGDLNYTLYGVLVHAGWSTRSGHYYCFVRTSSGMWYNLDDNQVYQVNERKVLEQKAYMLFYVRDRRSFIPKKPVDIAPKENVSMNAILNGAYPKLNGVLKEKVHNDSIDKKMNASASAAVTVITTAPKETPSKETPLQNLNGKMAIDNLGCKDSQPEKSQVVPQTKDPLKDHSTNNIKSVGHKGGSLSTFEVNGHAPETVLCNNGSNVVEDRKEPGGTVLPECNVPQDSLHKKESSDSVAMKNPTETADQPPNGSILFITEDTCKIDGTNSEMCGSKTIPIATIAEESSKVNTISSQENSIDESQAGGSSEKTGDSTIEETRENGDTTKNKRRVLKAKRKLFKCQFATTSLSSNIIFGVGLHKQKKKPKRRDQKKSPNVKHISVENDLPSNLKQSTVIDHSTLTPEKKANCGSVGETHILSTQNISGKEGSLSSDVINNESRERVLDGTAVNKPQLRQCAAKGPGNSEAHQSESRQSDAMSLLTRGLEETVVARWDGTHSAKRKQNAAKTMRIGYVGDEWDEEYDRGKRKKIKAFKADFGGPNVFQEIANSRLKLKQQGHNEISGNGPLRI</sequence>
<dbReference type="CDD" id="cd02661">
    <property type="entry name" value="Peptidase_C19E"/>
    <property type="match status" value="1"/>
</dbReference>
<dbReference type="Proteomes" id="UP000030748">
    <property type="component" value="Unassembled WGS sequence"/>
</dbReference>